<dbReference type="EMBL" id="GFDF01004395">
    <property type="protein sequence ID" value="JAV09689.1"/>
    <property type="molecule type" value="Transcribed_RNA"/>
</dbReference>
<feature type="region of interest" description="Disordered" evidence="2">
    <location>
        <begin position="239"/>
        <end position="328"/>
    </location>
</feature>
<evidence type="ECO:0000256" key="1">
    <source>
        <dbReference type="SAM" id="Coils"/>
    </source>
</evidence>
<organism evidence="4">
    <name type="scientific">Nyssomyia neivai</name>
    <dbReference type="NCBI Taxonomy" id="330878"/>
    <lineage>
        <taxon>Eukaryota</taxon>
        <taxon>Metazoa</taxon>
        <taxon>Ecdysozoa</taxon>
        <taxon>Arthropoda</taxon>
        <taxon>Hexapoda</taxon>
        <taxon>Insecta</taxon>
        <taxon>Pterygota</taxon>
        <taxon>Neoptera</taxon>
        <taxon>Endopterygota</taxon>
        <taxon>Diptera</taxon>
        <taxon>Nematocera</taxon>
        <taxon>Psychodoidea</taxon>
        <taxon>Psychodidae</taxon>
        <taxon>Nyssomyia</taxon>
    </lineage>
</organism>
<accession>A0A1L8DT96</accession>
<dbReference type="PANTHER" id="PTHR37687">
    <property type="entry name" value="AGAP006772-PA"/>
    <property type="match status" value="1"/>
</dbReference>
<keyword evidence="1" id="KW-0175">Coiled coil</keyword>
<protein>
    <submittedName>
        <fullName evidence="4">Putative ubiquitin-protein ligase/hyperplastic discs protein</fullName>
    </submittedName>
</protein>
<sequence length="692" mass="80288">MRCFMAVRVLLVLLLPFVQGQQAPHISYSLQPAVDALHHREAQLAFRDYLDVPRVDEDSVFWAEGENSVSPSYRGSRRELNKLLANYLAREEEEEQEQRLPLARIDQPYFDDELPYDLAAKKRSIFREREDELPYQSVFREREMDSYSDPAFAQDFLEEIERENNAEREEKYKEALRRLWEKYQQQENDIERTLFEERGSGRIYSPRKTANFPAMYSAAIPDKRRTFPALPWLPASRKKRFPVAKRSPAPEAVSVSGTNEKVAKELRGIFGEGDGETKAKRSSDPQEHSHDPDNHDEHHEHEEHEDHHDNHHDYDEDEDEDDKKKKRAVEEKKKTNLEVVKDDQIIPGDLIDETRKKSIQWSKYFGIDRKKKSAYINDKYKSMMKKTEEEYPLQHFRHHDEREKKQVSEEKLENMDQKLKNIEDLIIDETIKYTGAHEGISDPEDIQRLKDHVISRLATAYSLEKMRKALEKLKDSVETERHLMQNEIEPQNLDKDKRVAVKKEKVEFDNKDHKIESATEKVTPEEPDNGLVKEDIDKKKKKRTNIHHFDRYPVPDVGNDIGEFEEELGAGHFDPVGQAFGITGGQPFTQCPLLDAIERRCRGVDLLSGDLQQELLPVCEIHQLCYICGASITACDFQYLAEADSICGASTECQSAARSALMILRGSPGPQLGPRECARNPCLSTALREIRY</sequence>
<evidence type="ECO:0000256" key="3">
    <source>
        <dbReference type="SAM" id="SignalP"/>
    </source>
</evidence>
<dbReference type="AlphaFoldDB" id="A0A1L8DT96"/>
<dbReference type="InterPro" id="IPR038875">
    <property type="entry name" value="PLA2_conodipine-like"/>
</dbReference>
<evidence type="ECO:0000313" key="4">
    <source>
        <dbReference type="EMBL" id="JAV09689.1"/>
    </source>
</evidence>
<keyword evidence="4" id="KW-0436">Ligase</keyword>
<reference evidence="4" key="1">
    <citation type="submission" date="2016-12" db="EMBL/GenBank/DDBJ databases">
        <title>An insight into the sialome and mialome of the sand fly, Nyssomyia neivai.</title>
        <authorList>
            <person name="Sebastian V."/>
            <person name="Goulart T.M."/>
            <person name="Oliveira W."/>
            <person name="Calvo E."/>
            <person name="Oliveira L.F."/>
            <person name="Pinto M.C."/>
            <person name="Rosselino A.M."/>
            <person name="Ribeiro J.M."/>
        </authorList>
    </citation>
    <scope>NUCLEOTIDE SEQUENCE</scope>
</reference>
<feature type="compositionally biased region" description="Basic and acidic residues" evidence="2">
    <location>
        <begin position="275"/>
        <end position="314"/>
    </location>
</feature>
<keyword evidence="3" id="KW-0732">Signal</keyword>
<name>A0A1L8DT96_9DIPT</name>
<feature type="coiled-coil region" evidence="1">
    <location>
        <begin position="398"/>
        <end position="432"/>
    </location>
</feature>
<dbReference type="PANTHER" id="PTHR37687:SF1">
    <property type="entry name" value="AGAP006772-PA"/>
    <property type="match status" value="1"/>
</dbReference>
<dbReference type="GO" id="GO:0016874">
    <property type="term" value="F:ligase activity"/>
    <property type="evidence" value="ECO:0007669"/>
    <property type="project" value="UniProtKB-KW"/>
</dbReference>
<proteinExistence type="predicted"/>
<evidence type="ECO:0000256" key="2">
    <source>
        <dbReference type="SAM" id="MobiDB-lite"/>
    </source>
</evidence>
<feature type="signal peptide" evidence="3">
    <location>
        <begin position="1"/>
        <end position="20"/>
    </location>
</feature>
<feature type="chain" id="PRO_5012996135" evidence="3">
    <location>
        <begin position="21"/>
        <end position="692"/>
    </location>
</feature>